<comment type="catalytic activity">
    <reaction evidence="3">
        <text>DNA(n) + a 2'-deoxyribonucleoside 5'-triphosphate = DNA(n+1) + diphosphate</text>
        <dbReference type="Rhea" id="RHEA:22508"/>
        <dbReference type="Rhea" id="RHEA-COMP:17339"/>
        <dbReference type="Rhea" id="RHEA-COMP:17340"/>
        <dbReference type="ChEBI" id="CHEBI:33019"/>
        <dbReference type="ChEBI" id="CHEBI:61560"/>
        <dbReference type="ChEBI" id="CHEBI:173112"/>
        <dbReference type="EC" id="2.7.7.7"/>
    </reaction>
</comment>
<dbReference type="SUPFAM" id="SSF53098">
    <property type="entry name" value="Ribonuclease H-like"/>
    <property type="match status" value="1"/>
</dbReference>
<keyword evidence="6" id="KW-1185">Reference proteome</keyword>
<dbReference type="InterPro" id="IPR002298">
    <property type="entry name" value="DNA_polymerase_A"/>
</dbReference>
<evidence type="ECO:0000256" key="1">
    <source>
        <dbReference type="ARBA" id="ARBA00007705"/>
    </source>
</evidence>
<dbReference type="GO" id="GO:0003676">
    <property type="term" value="F:nucleic acid binding"/>
    <property type="evidence" value="ECO:0007669"/>
    <property type="project" value="InterPro"/>
</dbReference>
<proteinExistence type="inferred from homology"/>
<dbReference type="PANTHER" id="PTHR10133:SF27">
    <property type="entry name" value="DNA POLYMERASE NU"/>
    <property type="match status" value="1"/>
</dbReference>
<comment type="similarity">
    <text evidence="1">Belongs to the DNA polymerase type-A family.</text>
</comment>
<dbReference type="RefSeq" id="WP_194310697.1">
    <property type="nucleotide sequence ID" value="NZ_JADHEC010000003.1"/>
</dbReference>
<dbReference type="Pfam" id="PF01612">
    <property type="entry name" value="DNA_pol_A_exo1"/>
    <property type="match status" value="1"/>
</dbReference>
<dbReference type="GO" id="GO:0003887">
    <property type="term" value="F:DNA-directed DNA polymerase activity"/>
    <property type="evidence" value="ECO:0007669"/>
    <property type="project" value="UniProtKB-EC"/>
</dbReference>
<evidence type="ECO:0000313" key="5">
    <source>
        <dbReference type="EMBL" id="MBF2707430.1"/>
    </source>
</evidence>
<feature type="domain" description="3'-5' exonuclease" evidence="4">
    <location>
        <begin position="497"/>
        <end position="680"/>
    </location>
</feature>
<dbReference type="InterPro" id="IPR012337">
    <property type="entry name" value="RNaseH-like_sf"/>
</dbReference>
<dbReference type="EMBL" id="JADHEC010000003">
    <property type="protein sequence ID" value="MBF2707430.1"/>
    <property type="molecule type" value="Genomic_DNA"/>
</dbReference>
<evidence type="ECO:0000256" key="3">
    <source>
        <dbReference type="ARBA" id="ARBA00049244"/>
    </source>
</evidence>
<dbReference type="InterPro" id="IPR036397">
    <property type="entry name" value="RNaseH_sf"/>
</dbReference>
<dbReference type="AlphaFoldDB" id="A0A930XTF9"/>
<evidence type="ECO:0000256" key="2">
    <source>
        <dbReference type="ARBA" id="ARBA00012417"/>
    </source>
</evidence>
<gene>
    <name evidence="5" type="ORF">IR213_02305</name>
</gene>
<protein>
    <recommendedName>
        <fullName evidence="2">DNA-directed DNA polymerase</fullName>
        <ecNumber evidence="2">2.7.7.7</ecNumber>
    </recommendedName>
</protein>
<dbReference type="GO" id="GO:0006261">
    <property type="term" value="P:DNA-templated DNA replication"/>
    <property type="evidence" value="ECO:0007669"/>
    <property type="project" value="InterPro"/>
</dbReference>
<dbReference type="PANTHER" id="PTHR10133">
    <property type="entry name" value="DNA POLYMERASE I"/>
    <property type="match status" value="1"/>
</dbReference>
<dbReference type="InterPro" id="IPR002562">
    <property type="entry name" value="3'-5'_exonuclease_dom"/>
</dbReference>
<accession>A0A930XTF9</accession>
<name>A0A930XTF9_9FLAO</name>
<dbReference type="GO" id="GO:0006302">
    <property type="term" value="P:double-strand break repair"/>
    <property type="evidence" value="ECO:0007669"/>
    <property type="project" value="TreeGrafter"/>
</dbReference>
<evidence type="ECO:0000313" key="6">
    <source>
        <dbReference type="Proteomes" id="UP000646211"/>
    </source>
</evidence>
<dbReference type="SMART" id="SM00474">
    <property type="entry name" value="35EXOc"/>
    <property type="match status" value="1"/>
</dbReference>
<dbReference type="EC" id="2.7.7.7" evidence="2"/>
<evidence type="ECO:0000259" key="4">
    <source>
        <dbReference type="SMART" id="SM00474"/>
    </source>
</evidence>
<dbReference type="Proteomes" id="UP000646211">
    <property type="component" value="Unassembled WGS sequence"/>
</dbReference>
<sequence length="683" mass="79922">MKNEKNEITQKVISTPFRKTAKGRIYIPTMDFINFLNFLSFYRAKVNGMLEYVQVKGNLVKIVDKPFMIEVCLDWLENNFESYSNDGFTIKDVLESWVAKIRVLMDEKTLYFLPTIEILLHLDTENESYFYFKNTAVKVDKYSITLVDYKDLNGNVLEEQIIDREFKLPKSGSSKTSVPFQRFICNISNQLPDRINAFESVIGYMLHRYQNPANSKAVILLDGTINELNIVSGGSGKSLFVKGLSYMRSLCDISGKDFDSRNNFSFQRVSPQTNIVAINDIKENQNFEMFYGRVTDGFTISKKYKTDVYVPFCLSPKMIITSNYLLKAPMGNSTERRRYEIEFSEHYGKHLTVFEDFEHYFFDDWNTDQWNEFSMYMICCIQKYLNSGLVQADSINLNERRLINDVGIELIEFLDEELIRSKKLHKKELFQTFVKGGYVSYKYQPTQKSFTTRLKKYLEYKGYNYKETPSNTKIYFEVVNNSPPIVYTTIKDISVDYRIVDTKNKMTRLVKELTKYFGENRQGVLAIDLETTGLDPHNDEIECMALTFKERTGFNVSFRMQKGKILDFIQPIMPFVTSETITKVFHNAKFDLKFLQLYGIEINGQIKDTMIMDYLLDPNRKTHGLKEISKLHLGYCQVNYEEMLKGKSIKEVPIEELTNYACEDTDQTFQLYHYINNQLNSKL</sequence>
<dbReference type="Gene3D" id="3.30.420.10">
    <property type="entry name" value="Ribonuclease H-like superfamily/Ribonuclease H"/>
    <property type="match status" value="1"/>
</dbReference>
<comment type="caution">
    <text evidence="5">The sequence shown here is derived from an EMBL/GenBank/DDBJ whole genome shotgun (WGS) entry which is preliminary data.</text>
</comment>
<reference evidence="5" key="1">
    <citation type="submission" date="2020-11" db="EMBL/GenBank/DDBJ databases">
        <title>Genome of Flavobacterium soyangense.</title>
        <authorList>
            <person name="Liu Q."/>
            <person name="Xin Y.-H."/>
        </authorList>
    </citation>
    <scope>NUCLEOTIDE SEQUENCE</scope>
    <source>
        <strain evidence="5">CGMCC 1.13493</strain>
    </source>
</reference>
<dbReference type="CDD" id="cd06139">
    <property type="entry name" value="DNA_polA_I_Ecoli_like_exo"/>
    <property type="match status" value="1"/>
</dbReference>
<dbReference type="GO" id="GO:0008408">
    <property type="term" value="F:3'-5' exonuclease activity"/>
    <property type="evidence" value="ECO:0007669"/>
    <property type="project" value="InterPro"/>
</dbReference>
<organism evidence="5 6">
    <name type="scientific">Flavobacterium soyangense</name>
    <dbReference type="NCBI Taxonomy" id="2023265"/>
    <lineage>
        <taxon>Bacteria</taxon>
        <taxon>Pseudomonadati</taxon>
        <taxon>Bacteroidota</taxon>
        <taxon>Flavobacteriia</taxon>
        <taxon>Flavobacteriales</taxon>
        <taxon>Flavobacteriaceae</taxon>
        <taxon>Flavobacterium</taxon>
    </lineage>
</organism>